<evidence type="ECO:0000313" key="2">
    <source>
        <dbReference type="Proteomes" id="UP001430149"/>
    </source>
</evidence>
<gene>
    <name evidence="1" type="ORF">ISP19_01150</name>
</gene>
<dbReference type="Proteomes" id="UP001430149">
    <property type="component" value="Unassembled WGS sequence"/>
</dbReference>
<organism evidence="1 2">
    <name type="scientific">Dyella flava</name>
    <dbReference type="NCBI Taxonomy" id="1920170"/>
    <lineage>
        <taxon>Bacteria</taxon>
        <taxon>Pseudomonadati</taxon>
        <taxon>Pseudomonadota</taxon>
        <taxon>Gammaproteobacteria</taxon>
        <taxon>Lysobacterales</taxon>
        <taxon>Rhodanobacteraceae</taxon>
        <taxon>Dyella</taxon>
    </lineage>
</organism>
<keyword evidence="2" id="KW-1185">Reference proteome</keyword>
<proteinExistence type="predicted"/>
<dbReference type="EMBL" id="JADIKE010000019">
    <property type="protein sequence ID" value="MBM7123972.1"/>
    <property type="molecule type" value="Genomic_DNA"/>
</dbReference>
<accession>A0ABS2JZR8</accession>
<sequence length="104" mass="12076">MNAIEERSMRMRNVDSFREMGARLEEIQATREQIAFAAFSILEERLSDLSAMLVISLGDRTRAARWMCMRHRHLEGRNAYQVIADGEADRLWELLESLCGTEEL</sequence>
<comment type="caution">
    <text evidence="1">The sequence shown here is derived from an EMBL/GenBank/DDBJ whole genome shotgun (WGS) entry which is preliminary data.</text>
</comment>
<evidence type="ECO:0000313" key="1">
    <source>
        <dbReference type="EMBL" id="MBM7123972.1"/>
    </source>
</evidence>
<dbReference type="RefSeq" id="WP_204678738.1">
    <property type="nucleotide sequence ID" value="NZ_BSNR01000009.1"/>
</dbReference>
<reference evidence="1" key="1">
    <citation type="submission" date="2020-10" db="EMBL/GenBank/DDBJ databases">
        <title>Phylogeny of dyella-like bacteria.</title>
        <authorList>
            <person name="Fu J."/>
        </authorList>
    </citation>
    <scope>NUCLEOTIDE SEQUENCE</scope>
    <source>
        <strain evidence="1">DHOC52</strain>
    </source>
</reference>
<protein>
    <submittedName>
        <fullName evidence="1">DUF2384 domain-containing protein</fullName>
    </submittedName>
</protein>
<name>A0ABS2JZR8_9GAMM</name>